<proteinExistence type="predicted"/>
<feature type="region of interest" description="Disordered" evidence="1">
    <location>
        <begin position="130"/>
        <end position="149"/>
    </location>
</feature>
<feature type="compositionally biased region" description="Basic and acidic residues" evidence="1">
    <location>
        <begin position="131"/>
        <end position="149"/>
    </location>
</feature>
<comment type="caution">
    <text evidence="2">The sequence shown here is derived from an EMBL/GenBank/DDBJ whole genome shotgun (WGS) entry which is preliminary data.</text>
</comment>
<gene>
    <name evidence="2" type="ORF">MKK02DRAFT_38632</name>
</gene>
<evidence type="ECO:0000256" key="1">
    <source>
        <dbReference type="SAM" id="MobiDB-lite"/>
    </source>
</evidence>
<feature type="compositionally biased region" description="Basic and acidic residues" evidence="1">
    <location>
        <begin position="11"/>
        <end position="20"/>
    </location>
</feature>
<dbReference type="AlphaFoldDB" id="A0AA38H3J4"/>
<dbReference type="GeneID" id="77729403"/>
<feature type="compositionally biased region" description="Low complexity" evidence="1">
    <location>
        <begin position="87"/>
        <end position="114"/>
    </location>
</feature>
<evidence type="ECO:0000313" key="2">
    <source>
        <dbReference type="EMBL" id="KAI9633962.1"/>
    </source>
</evidence>
<name>A0AA38H3J4_9TREE</name>
<feature type="region of interest" description="Disordered" evidence="1">
    <location>
        <begin position="1"/>
        <end position="122"/>
    </location>
</feature>
<protein>
    <submittedName>
        <fullName evidence="2">Uncharacterized protein</fullName>
    </submittedName>
</protein>
<accession>A0AA38H3J4</accession>
<dbReference type="EMBL" id="JAKWFO010000008">
    <property type="protein sequence ID" value="KAI9633962.1"/>
    <property type="molecule type" value="Genomic_DNA"/>
</dbReference>
<sequence length="149" mass="15750">MQLLARMKRKNSSEKTDHAHQAIKKPSTSTPSSSTVDVHVKPATNRSRSAFRIFVRSTSPSSASSPPNRSPESSSPSSPGQIPDALPPAYSANAASTPAPTSAAPATATTATPARPRLPVRVPSLLYCPVLDKDGKGYGNEENRRTTEL</sequence>
<reference evidence="2" key="1">
    <citation type="journal article" date="2022" name="G3 (Bethesda)">
        <title>High quality genome of the basidiomycete yeast Dioszegia hungarica PDD-24b-2 isolated from cloud water.</title>
        <authorList>
            <person name="Jarrige D."/>
            <person name="Haridas S."/>
            <person name="Bleykasten-Grosshans C."/>
            <person name="Joly M."/>
            <person name="Nadalig T."/>
            <person name="Sancelme M."/>
            <person name="Vuilleumier S."/>
            <person name="Grigoriev I.V."/>
            <person name="Amato P."/>
            <person name="Bringel F."/>
        </authorList>
    </citation>
    <scope>NUCLEOTIDE SEQUENCE</scope>
    <source>
        <strain evidence="2">PDD-24b-2</strain>
    </source>
</reference>
<feature type="compositionally biased region" description="Basic residues" evidence="1">
    <location>
        <begin position="1"/>
        <end position="10"/>
    </location>
</feature>
<dbReference type="RefSeq" id="XP_052943739.1">
    <property type="nucleotide sequence ID" value="XM_053090198.1"/>
</dbReference>
<feature type="compositionally biased region" description="Low complexity" evidence="1">
    <location>
        <begin position="57"/>
        <end position="79"/>
    </location>
</feature>
<evidence type="ECO:0000313" key="3">
    <source>
        <dbReference type="Proteomes" id="UP001164286"/>
    </source>
</evidence>
<organism evidence="2 3">
    <name type="scientific">Dioszegia hungarica</name>
    <dbReference type="NCBI Taxonomy" id="4972"/>
    <lineage>
        <taxon>Eukaryota</taxon>
        <taxon>Fungi</taxon>
        <taxon>Dikarya</taxon>
        <taxon>Basidiomycota</taxon>
        <taxon>Agaricomycotina</taxon>
        <taxon>Tremellomycetes</taxon>
        <taxon>Tremellales</taxon>
        <taxon>Bulleribasidiaceae</taxon>
        <taxon>Dioszegia</taxon>
    </lineage>
</organism>
<feature type="compositionally biased region" description="Low complexity" evidence="1">
    <location>
        <begin position="26"/>
        <end position="35"/>
    </location>
</feature>
<dbReference type="Proteomes" id="UP001164286">
    <property type="component" value="Unassembled WGS sequence"/>
</dbReference>
<keyword evidence="3" id="KW-1185">Reference proteome</keyword>